<accession>A0ABN7XDQ2</accession>
<dbReference type="EMBL" id="CAJVQB010123828">
    <property type="protein sequence ID" value="CAG8853411.1"/>
    <property type="molecule type" value="Genomic_DNA"/>
</dbReference>
<keyword evidence="2" id="KW-1185">Reference proteome</keyword>
<sequence>IVHAIKKYIRIGCDLTDGINIETALQNLSGTSIAHIEPNHNKMVDESTLLMDQDNVEI</sequence>
<comment type="caution">
    <text evidence="1">The sequence shown here is derived from an EMBL/GenBank/DDBJ whole genome shotgun (WGS) entry which is preliminary data.</text>
</comment>
<dbReference type="Proteomes" id="UP000789901">
    <property type="component" value="Unassembled WGS sequence"/>
</dbReference>
<proteinExistence type="predicted"/>
<evidence type="ECO:0000313" key="2">
    <source>
        <dbReference type="Proteomes" id="UP000789901"/>
    </source>
</evidence>
<organism evidence="1 2">
    <name type="scientific">Gigaspora margarita</name>
    <dbReference type="NCBI Taxonomy" id="4874"/>
    <lineage>
        <taxon>Eukaryota</taxon>
        <taxon>Fungi</taxon>
        <taxon>Fungi incertae sedis</taxon>
        <taxon>Mucoromycota</taxon>
        <taxon>Glomeromycotina</taxon>
        <taxon>Glomeromycetes</taxon>
        <taxon>Diversisporales</taxon>
        <taxon>Gigasporaceae</taxon>
        <taxon>Gigaspora</taxon>
    </lineage>
</organism>
<name>A0ABN7XDQ2_GIGMA</name>
<gene>
    <name evidence="1" type="ORF">GMARGA_LOCUS42232</name>
</gene>
<feature type="non-terminal residue" evidence="1">
    <location>
        <position position="58"/>
    </location>
</feature>
<feature type="non-terminal residue" evidence="1">
    <location>
        <position position="1"/>
    </location>
</feature>
<reference evidence="1 2" key="1">
    <citation type="submission" date="2021-06" db="EMBL/GenBank/DDBJ databases">
        <authorList>
            <person name="Kallberg Y."/>
            <person name="Tangrot J."/>
            <person name="Rosling A."/>
        </authorList>
    </citation>
    <scope>NUCLEOTIDE SEQUENCE [LARGE SCALE GENOMIC DNA]</scope>
    <source>
        <strain evidence="1 2">120-4 pot B 10/14</strain>
    </source>
</reference>
<evidence type="ECO:0000313" key="1">
    <source>
        <dbReference type="EMBL" id="CAG8853411.1"/>
    </source>
</evidence>
<protein>
    <submittedName>
        <fullName evidence="1">26887_t:CDS:1</fullName>
    </submittedName>
</protein>